<comment type="caution">
    <text evidence="6">The sequence shown here is derived from an EMBL/GenBank/DDBJ whole genome shotgun (WGS) entry which is preliminary data.</text>
</comment>
<dbReference type="PRINTS" id="PR00455">
    <property type="entry name" value="HTHTETR"/>
</dbReference>
<organism evidence="6 7">
    <name type="scientific">Xanthomonas sacchari</name>
    <dbReference type="NCBI Taxonomy" id="56458"/>
    <lineage>
        <taxon>Bacteria</taxon>
        <taxon>Pseudomonadati</taxon>
        <taxon>Pseudomonadota</taxon>
        <taxon>Gammaproteobacteria</taxon>
        <taxon>Lysobacterales</taxon>
        <taxon>Lysobacteraceae</taxon>
        <taxon>Xanthomonas</taxon>
    </lineage>
</organism>
<feature type="DNA-binding region" description="H-T-H motif" evidence="4">
    <location>
        <begin position="37"/>
        <end position="56"/>
    </location>
</feature>
<dbReference type="InterPro" id="IPR001647">
    <property type="entry name" value="HTH_TetR"/>
</dbReference>
<dbReference type="RefSeq" id="WP_010343753.1">
    <property type="nucleotide sequence ID" value="NZ_CP132343.1"/>
</dbReference>
<dbReference type="Pfam" id="PF14246">
    <property type="entry name" value="TetR_C_7"/>
    <property type="match status" value="1"/>
</dbReference>
<evidence type="ECO:0000313" key="6">
    <source>
        <dbReference type="EMBL" id="PPU82460.1"/>
    </source>
</evidence>
<protein>
    <submittedName>
        <fullName evidence="6">TetR family transcriptional regulator</fullName>
    </submittedName>
</protein>
<dbReference type="EMBL" id="MDEK01000008">
    <property type="protein sequence ID" value="PPU82460.1"/>
    <property type="molecule type" value="Genomic_DNA"/>
</dbReference>
<name>A0A2P5Z3Z4_9XANT</name>
<dbReference type="InterPro" id="IPR050109">
    <property type="entry name" value="HTH-type_TetR-like_transc_reg"/>
</dbReference>
<keyword evidence="3" id="KW-0804">Transcription</keyword>
<dbReference type="PANTHER" id="PTHR30055">
    <property type="entry name" value="HTH-TYPE TRANSCRIPTIONAL REGULATOR RUTR"/>
    <property type="match status" value="1"/>
</dbReference>
<dbReference type="InterPro" id="IPR039536">
    <property type="entry name" value="TetR_C_Proteobacteria"/>
</dbReference>
<dbReference type="InterPro" id="IPR036271">
    <property type="entry name" value="Tet_transcr_reg_TetR-rel_C_sf"/>
</dbReference>
<dbReference type="GeneID" id="93881028"/>
<feature type="domain" description="HTH tetR-type" evidence="5">
    <location>
        <begin position="14"/>
        <end position="74"/>
    </location>
</feature>
<dbReference type="Proteomes" id="UP000247346">
    <property type="component" value="Unassembled WGS sequence"/>
</dbReference>
<dbReference type="InterPro" id="IPR009057">
    <property type="entry name" value="Homeodomain-like_sf"/>
</dbReference>
<evidence type="ECO:0000313" key="7">
    <source>
        <dbReference type="Proteomes" id="UP000247346"/>
    </source>
</evidence>
<dbReference type="GO" id="GO:0000976">
    <property type="term" value="F:transcription cis-regulatory region binding"/>
    <property type="evidence" value="ECO:0007669"/>
    <property type="project" value="TreeGrafter"/>
</dbReference>
<sequence length="210" mass="23174">MASLSTPASARLTERKRQAILEAAIAEFHGHGFEATSMDRIAASAGVSKRTVYNHFPSKDALFDEILVQLWQRSLDTVGVPYDPQQPLRAQLLQLLQQKLQMFDDPAFLGLSRMAMVEGLRAPERARELVARLGSKEEGTLVWLRAALADGRLKPLQPEFAAQQLHALIKGFAFWPQLSMGQPPLSPAQQAEVAASAADMFLGHYARDPD</sequence>
<dbReference type="FunFam" id="1.10.10.60:FF:000141">
    <property type="entry name" value="TetR family transcriptional regulator"/>
    <property type="match status" value="1"/>
</dbReference>
<dbReference type="GO" id="GO:0003700">
    <property type="term" value="F:DNA-binding transcription factor activity"/>
    <property type="evidence" value="ECO:0007669"/>
    <property type="project" value="TreeGrafter"/>
</dbReference>
<dbReference type="Pfam" id="PF00440">
    <property type="entry name" value="TetR_N"/>
    <property type="match status" value="1"/>
</dbReference>
<keyword evidence="2 4" id="KW-0238">DNA-binding</keyword>
<reference evidence="6 7" key="1">
    <citation type="submission" date="2016-08" db="EMBL/GenBank/DDBJ databases">
        <authorList>
            <person name="Seilhamer J.J."/>
        </authorList>
    </citation>
    <scope>NUCLEOTIDE SEQUENCE [LARGE SCALE GENOMIC DNA]</scope>
    <source>
        <strain evidence="6 7">CFBP4641</strain>
    </source>
</reference>
<dbReference type="PANTHER" id="PTHR30055:SF224">
    <property type="entry name" value="TRANSCRIPTIONAL REGULATOR TETR FAMILY"/>
    <property type="match status" value="1"/>
</dbReference>
<dbReference type="PROSITE" id="PS50977">
    <property type="entry name" value="HTH_TETR_2"/>
    <property type="match status" value="1"/>
</dbReference>
<evidence type="ECO:0000256" key="4">
    <source>
        <dbReference type="PROSITE-ProRule" id="PRU00335"/>
    </source>
</evidence>
<dbReference type="SUPFAM" id="SSF46689">
    <property type="entry name" value="Homeodomain-like"/>
    <property type="match status" value="1"/>
</dbReference>
<dbReference type="OrthoDB" id="8535430at2"/>
<proteinExistence type="predicted"/>
<evidence type="ECO:0000256" key="2">
    <source>
        <dbReference type="ARBA" id="ARBA00023125"/>
    </source>
</evidence>
<dbReference type="InterPro" id="IPR023772">
    <property type="entry name" value="DNA-bd_HTH_TetR-type_CS"/>
</dbReference>
<dbReference type="AlphaFoldDB" id="A0A2P5Z3Z4"/>
<dbReference type="SUPFAM" id="SSF48498">
    <property type="entry name" value="Tetracyclin repressor-like, C-terminal domain"/>
    <property type="match status" value="1"/>
</dbReference>
<dbReference type="Gene3D" id="1.10.10.60">
    <property type="entry name" value="Homeodomain-like"/>
    <property type="match status" value="1"/>
</dbReference>
<gene>
    <name evidence="6" type="ORF">XsacCFBP4641_09820</name>
</gene>
<accession>A0A2P5Z3Z4</accession>
<evidence type="ECO:0000256" key="3">
    <source>
        <dbReference type="ARBA" id="ARBA00023163"/>
    </source>
</evidence>
<keyword evidence="1" id="KW-0805">Transcription regulation</keyword>
<dbReference type="Gene3D" id="1.10.357.10">
    <property type="entry name" value="Tetracycline Repressor, domain 2"/>
    <property type="match status" value="1"/>
</dbReference>
<evidence type="ECO:0000259" key="5">
    <source>
        <dbReference type="PROSITE" id="PS50977"/>
    </source>
</evidence>
<dbReference type="PROSITE" id="PS01081">
    <property type="entry name" value="HTH_TETR_1"/>
    <property type="match status" value="1"/>
</dbReference>
<evidence type="ECO:0000256" key="1">
    <source>
        <dbReference type="ARBA" id="ARBA00023015"/>
    </source>
</evidence>